<evidence type="ECO:0000256" key="10">
    <source>
        <dbReference type="RuleBase" id="RU367050"/>
    </source>
</evidence>
<feature type="transmembrane region" description="Helical" evidence="9">
    <location>
        <begin position="286"/>
        <end position="304"/>
    </location>
</feature>
<keyword evidence="4 10" id="KW-1003">Cell membrane</keyword>
<evidence type="ECO:0000313" key="13">
    <source>
        <dbReference type="Proteomes" id="UP000053557"/>
    </source>
</evidence>
<protein>
    <recommendedName>
        <fullName evidence="10">Maltose/maltodextrin transport system permease protein</fullName>
    </recommendedName>
</protein>
<dbReference type="Gene3D" id="1.10.3720.10">
    <property type="entry name" value="MetI-like"/>
    <property type="match status" value="1"/>
</dbReference>
<comment type="caution">
    <text evidence="10">Lacks conserved residue(s) required for the propagation of feature annotation.</text>
</comment>
<keyword evidence="8 9" id="KW-0472">Membrane</keyword>
<dbReference type="PROSITE" id="PS50928">
    <property type="entry name" value="ABC_TM1"/>
    <property type="match status" value="1"/>
</dbReference>
<keyword evidence="3 9" id="KW-0813">Transport</keyword>
<evidence type="ECO:0000256" key="3">
    <source>
        <dbReference type="ARBA" id="ARBA00022448"/>
    </source>
</evidence>
<evidence type="ECO:0000256" key="7">
    <source>
        <dbReference type="ARBA" id="ARBA00022989"/>
    </source>
</evidence>
<dbReference type="InterPro" id="IPR035277">
    <property type="entry name" value="MalF_N"/>
</dbReference>
<dbReference type="Gene3D" id="1.20.58.370">
    <property type="entry name" value="MalF N-terminal region-like"/>
    <property type="match status" value="1"/>
</dbReference>
<dbReference type="EMBL" id="LPVJ01000029">
    <property type="protein sequence ID" value="KUO96113.1"/>
    <property type="molecule type" value="Genomic_DNA"/>
</dbReference>
<dbReference type="SUPFAM" id="SSF160964">
    <property type="entry name" value="MalF N-terminal region-like"/>
    <property type="match status" value="1"/>
</dbReference>
<dbReference type="AlphaFoldDB" id="A0A101XRD2"/>
<accession>A0A101XRD2</accession>
<proteinExistence type="inferred from homology"/>
<dbReference type="Pfam" id="PF00528">
    <property type="entry name" value="BPD_transp_1"/>
    <property type="match status" value="1"/>
</dbReference>
<evidence type="ECO:0000256" key="8">
    <source>
        <dbReference type="ARBA" id="ARBA00023136"/>
    </source>
</evidence>
<comment type="caution">
    <text evidence="12">The sequence shown here is derived from an EMBL/GenBank/DDBJ whole genome shotgun (WGS) entry which is preliminary data.</text>
</comment>
<dbReference type="PANTHER" id="PTHR47314">
    <property type="entry name" value="MALTOSE/MALTODEXTRIN TRANSPORT SYSTEM PERMEASE PROTEIN MALF"/>
    <property type="match status" value="1"/>
</dbReference>
<organism evidence="12 13">
    <name type="scientific">Ferroacidibacillus organovorans</name>
    <dbReference type="NCBI Taxonomy" id="1765683"/>
    <lineage>
        <taxon>Bacteria</taxon>
        <taxon>Bacillati</taxon>
        <taxon>Bacillota</taxon>
        <taxon>Bacilli</taxon>
        <taxon>Bacillales</taxon>
        <taxon>Alicyclobacillaceae</taxon>
        <taxon>Ferroacidibacillus</taxon>
    </lineage>
</organism>
<evidence type="ECO:0000256" key="6">
    <source>
        <dbReference type="ARBA" id="ARBA00022692"/>
    </source>
</evidence>
<feature type="transmembrane region" description="Helical" evidence="9">
    <location>
        <begin position="84"/>
        <end position="108"/>
    </location>
</feature>
<feature type="domain" description="ABC transmembrane type-1" evidence="11">
    <location>
        <begin position="85"/>
        <end position="305"/>
    </location>
</feature>
<dbReference type="SUPFAM" id="SSF161098">
    <property type="entry name" value="MetI-like"/>
    <property type="match status" value="1"/>
</dbReference>
<evidence type="ECO:0000313" key="12">
    <source>
        <dbReference type="EMBL" id="KUO96113.1"/>
    </source>
</evidence>
<comment type="function">
    <text evidence="10">Part of the ABC transporter complex MalEFGK involved in maltose/maltodextrin import. Probably responsible for the translocation of the substrate across the membrane.</text>
</comment>
<evidence type="ECO:0000259" key="11">
    <source>
        <dbReference type="PROSITE" id="PS50928"/>
    </source>
</evidence>
<dbReference type="GO" id="GO:1990060">
    <property type="term" value="C:maltose transport complex"/>
    <property type="evidence" value="ECO:0007669"/>
    <property type="project" value="TreeGrafter"/>
</dbReference>
<dbReference type="InterPro" id="IPR000515">
    <property type="entry name" value="MetI-like"/>
</dbReference>
<gene>
    <name evidence="12" type="ORF">ATW55_01640</name>
</gene>
<keyword evidence="13" id="KW-1185">Reference proteome</keyword>
<keyword evidence="5 10" id="KW-0762">Sugar transport</keyword>
<feature type="transmembrane region" description="Helical" evidence="9">
    <location>
        <begin position="174"/>
        <end position="196"/>
    </location>
</feature>
<name>A0A101XRD2_9BACL</name>
<dbReference type="OrthoDB" id="9809527at2"/>
<evidence type="ECO:0000256" key="1">
    <source>
        <dbReference type="ARBA" id="ARBA00004651"/>
    </source>
</evidence>
<feature type="transmembrane region" description="Helical" evidence="9">
    <location>
        <begin position="120"/>
        <end position="140"/>
    </location>
</feature>
<keyword evidence="7 9" id="KW-1133">Transmembrane helix</keyword>
<dbReference type="Proteomes" id="UP000053557">
    <property type="component" value="Unassembled WGS sequence"/>
</dbReference>
<dbReference type="GO" id="GO:0042956">
    <property type="term" value="P:maltodextrin transmembrane transport"/>
    <property type="evidence" value="ECO:0007669"/>
    <property type="project" value="TreeGrafter"/>
</dbReference>
<dbReference type="InterPro" id="IPR035906">
    <property type="entry name" value="MetI-like_sf"/>
</dbReference>
<dbReference type="CDD" id="cd06261">
    <property type="entry name" value="TM_PBP2"/>
    <property type="match status" value="1"/>
</dbReference>
<comment type="similarity">
    <text evidence="2 10">Belongs to the binding-protein-dependent transport system permease family. MalFG subfamily.</text>
</comment>
<evidence type="ECO:0000256" key="5">
    <source>
        <dbReference type="ARBA" id="ARBA00022597"/>
    </source>
</evidence>
<dbReference type="PANTHER" id="PTHR47314:SF1">
    <property type="entry name" value="MALTOSE_MALTODEXTRIN TRANSPORT SYSTEM PERMEASE PROTEIN MALF"/>
    <property type="match status" value="1"/>
</dbReference>
<comment type="subcellular location">
    <subcellularLocation>
        <location evidence="1 9">Cell membrane</location>
        <topology evidence="1 9">Multi-pass membrane protein</topology>
    </subcellularLocation>
</comment>
<sequence>MTTPNEISPARKKKVRRKNQPVAYLYLGPALISIAILGIAPLLYTVYIAFTNFDMYHFTSYQFVGLQNFIDIINGPYLSVFEPVFVWTIVFAVTTTLANYLVGLFVAVLLNNEHMKESNIYRAILIVPWAVPALITQLSWSNLLNKDYGPINQFLHIFGIHSIPWLTDPFWAKVSVLLVNLWLGYPYMMSVCLGALQAVPKDLYEAAQIDGANWWQQFFYVTIPAIWKITIPLIIPSFAFNFNNFNAIYALTQGGPARPDTQFAGYTDILISAAYKMSLTFNKFEIAAALSVLVFILVGAISLIQMKASGAFQEAD</sequence>
<feature type="transmembrane region" description="Helical" evidence="9">
    <location>
        <begin position="21"/>
        <end position="50"/>
    </location>
</feature>
<evidence type="ECO:0000256" key="9">
    <source>
        <dbReference type="RuleBase" id="RU363032"/>
    </source>
</evidence>
<dbReference type="GO" id="GO:0015423">
    <property type="term" value="F:ABC-type maltose transporter activity"/>
    <property type="evidence" value="ECO:0007669"/>
    <property type="project" value="TreeGrafter"/>
</dbReference>
<reference evidence="12 13" key="1">
    <citation type="submission" date="2015-12" db="EMBL/GenBank/DDBJ databases">
        <title>Draft genome sequence of Acidibacillus ferrooxidans ITV001, isolated from a chalcopyrite acid mine drainage site in Brazil.</title>
        <authorList>
            <person name="Dall'Agnol H."/>
            <person name="Nancucheo I."/>
            <person name="Johnson B."/>
            <person name="Oliveira R."/>
            <person name="Leite L."/>
            <person name="Pylro V."/>
            <person name="Nunes G.L."/>
            <person name="Tzotzos G."/>
            <person name="Fernandes G.R."/>
            <person name="Dutra J."/>
            <person name="Orellana S.C."/>
            <person name="Oliveira G."/>
        </authorList>
    </citation>
    <scope>NUCLEOTIDE SEQUENCE [LARGE SCALE GENOMIC DNA]</scope>
    <source>
        <strain evidence="13">ITV01</strain>
    </source>
</reference>
<keyword evidence="6 9" id="KW-0812">Transmembrane</keyword>
<feature type="transmembrane region" description="Helical" evidence="9">
    <location>
        <begin position="217"/>
        <end position="235"/>
    </location>
</feature>
<evidence type="ECO:0000256" key="4">
    <source>
        <dbReference type="ARBA" id="ARBA00022475"/>
    </source>
</evidence>
<evidence type="ECO:0000256" key="2">
    <source>
        <dbReference type="ARBA" id="ARBA00009047"/>
    </source>
</evidence>